<feature type="signal peptide" evidence="1">
    <location>
        <begin position="1"/>
        <end position="25"/>
    </location>
</feature>
<keyword evidence="1" id="KW-0732">Signal</keyword>
<accession>A0A224Y772</accession>
<feature type="chain" id="PRO_5012194914" description="Tick transposon" evidence="1">
    <location>
        <begin position="26"/>
        <end position="194"/>
    </location>
</feature>
<dbReference type="AlphaFoldDB" id="A0A224Y772"/>
<evidence type="ECO:0000256" key="1">
    <source>
        <dbReference type="SAM" id="SignalP"/>
    </source>
</evidence>
<proteinExistence type="predicted"/>
<dbReference type="EMBL" id="GFPF01002280">
    <property type="protein sequence ID" value="MAA13426.1"/>
    <property type="molecule type" value="Transcribed_RNA"/>
</dbReference>
<evidence type="ECO:0000313" key="2">
    <source>
        <dbReference type="EMBL" id="MAA13426.1"/>
    </source>
</evidence>
<organism evidence="2">
    <name type="scientific">Rhipicephalus zambeziensis</name>
    <dbReference type="NCBI Taxonomy" id="60191"/>
    <lineage>
        <taxon>Eukaryota</taxon>
        <taxon>Metazoa</taxon>
        <taxon>Ecdysozoa</taxon>
        <taxon>Arthropoda</taxon>
        <taxon>Chelicerata</taxon>
        <taxon>Arachnida</taxon>
        <taxon>Acari</taxon>
        <taxon>Parasitiformes</taxon>
        <taxon>Ixodida</taxon>
        <taxon>Ixodoidea</taxon>
        <taxon>Ixodidae</taxon>
        <taxon>Rhipicephalinae</taxon>
        <taxon>Rhipicephalus</taxon>
        <taxon>Rhipicephalus</taxon>
    </lineage>
</organism>
<reference evidence="2" key="1">
    <citation type="journal article" date="2017" name="Parasit. Vectors">
        <title>Sialotranscriptomics of Rhipicephalus zambeziensis reveals intricate expression profiles of secretory proteins and suggests tight temporal transcriptional regulation during blood-feeding.</title>
        <authorList>
            <person name="de Castro M.H."/>
            <person name="de Klerk D."/>
            <person name="Pienaar R."/>
            <person name="Rees D.J.G."/>
            <person name="Mans B.J."/>
        </authorList>
    </citation>
    <scope>NUCLEOTIDE SEQUENCE</scope>
    <source>
        <tissue evidence="2">Salivary glands</tissue>
    </source>
</reference>
<sequence length="194" mass="21384">MKRGTNILTVLKLRLTIIWPKITCGACCVRSFQERQIAVAHSQRNDIRLSNYVCAPTALQQKVTAPVLGIHLRVACTHHGSRNNSVSPFSVCMMVNDETLGLFSVDGSGKRQGHENTFLFCISPANRVKILGVYSLCTEENDLDFVHPSRASISQQHSMHVHCVVTALIKAHQIETTGPFGFKGVLKCKQAKNG</sequence>
<name>A0A224Y772_9ACAR</name>
<protein>
    <recommendedName>
        <fullName evidence="3">Tick transposon</fullName>
    </recommendedName>
</protein>
<evidence type="ECO:0008006" key="3">
    <source>
        <dbReference type="Google" id="ProtNLM"/>
    </source>
</evidence>